<dbReference type="CDD" id="cd14688">
    <property type="entry name" value="bZIP_YAP"/>
    <property type="match status" value="1"/>
</dbReference>
<feature type="region of interest" description="Disordered" evidence="2">
    <location>
        <begin position="117"/>
        <end position="224"/>
    </location>
</feature>
<feature type="compositionally biased region" description="Basic and acidic residues" evidence="2">
    <location>
        <begin position="201"/>
        <end position="214"/>
    </location>
</feature>
<evidence type="ECO:0000313" key="3">
    <source>
        <dbReference type="EMBL" id="EJT75212.1"/>
    </source>
</evidence>
<sequence>MPSKVGSFKRPPFYPCMHKLLTSNSSFLQVKTPASTVQNRNNQRLSRARRKEFVADLQRRLQEYERRGVEATLEMQRAAQSIGLENQRLRALLAGRGVSQHEITAYLSAPDPLRDMSEALSKSAPTPWDRPRLGTGQPGGTVEVAARPRAGSRLSLSRTIDRLPSPPTTAASSPFLTLEGRAPPDSGAPVSPASTAGDFAMENRRQEPRREVHDQAPWPGLPDPGLAPHLFYDAPGPHASSILPPVSDCYCPPDSPTLALDQTSRLEMSCEAAARILAEIRGHADAAPDLSVLGCMGTRDCMVSNIRVFQLMDEMA</sequence>
<reference evidence="4" key="5">
    <citation type="submission" date="2018-04" db="UniProtKB">
        <authorList>
            <consortium name="EnsemblFungi"/>
        </authorList>
    </citation>
    <scope>IDENTIFICATION</scope>
    <source>
        <strain evidence="4">R3-111a-1</strain>
    </source>
</reference>
<dbReference type="PANTHER" id="PTHR42070">
    <property type="entry name" value="FILAMENT ASSOCIATED PROTEIN, PUTATIVE (AFU_ORTHOLOGUE AFUA_8G06630)-RELATED"/>
    <property type="match status" value="1"/>
</dbReference>
<dbReference type="EMBL" id="GL385397">
    <property type="protein sequence ID" value="EJT75212.1"/>
    <property type="molecule type" value="Genomic_DNA"/>
</dbReference>
<name>J3NV37_GAET3</name>
<feature type="coiled-coil region" evidence="1">
    <location>
        <begin position="47"/>
        <end position="81"/>
    </location>
</feature>
<dbReference type="EnsemblFungi" id="EJT75212">
    <property type="protein sequence ID" value="EJT75212"/>
    <property type="gene ID" value="GGTG_05149"/>
</dbReference>
<reference evidence="5" key="1">
    <citation type="submission" date="2010-07" db="EMBL/GenBank/DDBJ databases">
        <title>The genome sequence of Gaeumannomyces graminis var. tritici strain R3-111a-1.</title>
        <authorList>
            <consortium name="The Broad Institute Genome Sequencing Platform"/>
            <person name="Ma L.-J."/>
            <person name="Dead R."/>
            <person name="Young S."/>
            <person name="Zeng Q."/>
            <person name="Koehrsen M."/>
            <person name="Alvarado L."/>
            <person name="Berlin A."/>
            <person name="Chapman S.B."/>
            <person name="Chen Z."/>
            <person name="Freedman E."/>
            <person name="Gellesch M."/>
            <person name="Goldberg J."/>
            <person name="Griggs A."/>
            <person name="Gujja S."/>
            <person name="Heilman E.R."/>
            <person name="Heiman D."/>
            <person name="Hepburn T."/>
            <person name="Howarth C."/>
            <person name="Jen D."/>
            <person name="Larson L."/>
            <person name="Mehta T."/>
            <person name="Neiman D."/>
            <person name="Pearson M."/>
            <person name="Roberts A."/>
            <person name="Saif S."/>
            <person name="Shea T."/>
            <person name="Shenoy N."/>
            <person name="Sisk P."/>
            <person name="Stolte C."/>
            <person name="Sykes S."/>
            <person name="Walk T."/>
            <person name="White J."/>
            <person name="Yandava C."/>
            <person name="Haas B."/>
            <person name="Nusbaum C."/>
            <person name="Birren B."/>
        </authorList>
    </citation>
    <scope>NUCLEOTIDE SEQUENCE [LARGE SCALE GENOMIC DNA]</scope>
    <source>
        <strain evidence="5">R3-111a-1</strain>
    </source>
</reference>
<dbReference type="RefSeq" id="XP_009221212.1">
    <property type="nucleotide sequence ID" value="XM_009222948.1"/>
</dbReference>
<protein>
    <recommendedName>
        <fullName evidence="6">BZIP domain-containing protein</fullName>
    </recommendedName>
</protein>
<evidence type="ECO:0000256" key="2">
    <source>
        <dbReference type="SAM" id="MobiDB-lite"/>
    </source>
</evidence>
<dbReference type="PANTHER" id="PTHR42070:SF1">
    <property type="entry name" value="FILAMENT ASSOCIATED PROTEIN, PUTATIVE (AFU_ORTHOLOGUE AFUA_8G06630)-RELATED"/>
    <property type="match status" value="1"/>
</dbReference>
<dbReference type="STRING" id="644352.J3NV37"/>
<accession>J3NV37</accession>
<dbReference type="AlphaFoldDB" id="J3NV37"/>
<dbReference type="eggNOG" id="ENOG502SA8A">
    <property type="taxonomic scope" value="Eukaryota"/>
</dbReference>
<dbReference type="OrthoDB" id="4505928at2759"/>
<dbReference type="Proteomes" id="UP000006039">
    <property type="component" value="Unassembled WGS sequence"/>
</dbReference>
<reference evidence="4" key="4">
    <citation type="journal article" date="2015" name="G3 (Bethesda)">
        <title>Genome sequences of three phytopathogenic species of the Magnaporthaceae family of fungi.</title>
        <authorList>
            <person name="Okagaki L.H."/>
            <person name="Nunes C.C."/>
            <person name="Sailsbery J."/>
            <person name="Clay B."/>
            <person name="Brown D."/>
            <person name="John T."/>
            <person name="Oh Y."/>
            <person name="Young N."/>
            <person name="Fitzgerald M."/>
            <person name="Haas B.J."/>
            <person name="Zeng Q."/>
            <person name="Young S."/>
            <person name="Adiconis X."/>
            <person name="Fan L."/>
            <person name="Levin J.Z."/>
            <person name="Mitchell T.K."/>
            <person name="Okubara P.A."/>
            <person name="Farman M.L."/>
            <person name="Kohn L.M."/>
            <person name="Birren B."/>
            <person name="Ma L.-J."/>
            <person name="Dean R.A."/>
        </authorList>
    </citation>
    <scope>NUCLEOTIDE SEQUENCE</scope>
    <source>
        <strain evidence="4">R3-111a-1</strain>
    </source>
</reference>
<dbReference type="VEuPathDB" id="FungiDB:GGTG_05149"/>
<gene>
    <name evidence="4" type="primary">20345607</name>
    <name evidence="3" type="ORF">GGTG_05149</name>
</gene>
<evidence type="ECO:0000313" key="4">
    <source>
        <dbReference type="EnsemblFungi" id="EJT75212"/>
    </source>
</evidence>
<evidence type="ECO:0008006" key="6">
    <source>
        <dbReference type="Google" id="ProtNLM"/>
    </source>
</evidence>
<evidence type="ECO:0000313" key="5">
    <source>
        <dbReference type="Proteomes" id="UP000006039"/>
    </source>
</evidence>
<evidence type="ECO:0000256" key="1">
    <source>
        <dbReference type="SAM" id="Coils"/>
    </source>
</evidence>
<proteinExistence type="predicted"/>
<dbReference type="HOGENOM" id="CLU_060781_0_1_1"/>
<keyword evidence="5" id="KW-1185">Reference proteome</keyword>
<reference evidence="3" key="2">
    <citation type="submission" date="2010-07" db="EMBL/GenBank/DDBJ databases">
        <authorList>
            <consortium name="The Broad Institute Genome Sequencing Platform"/>
            <consortium name="Broad Institute Genome Sequencing Center for Infectious Disease"/>
            <person name="Ma L.-J."/>
            <person name="Dead R."/>
            <person name="Young S."/>
            <person name="Zeng Q."/>
            <person name="Koehrsen M."/>
            <person name="Alvarado L."/>
            <person name="Berlin A."/>
            <person name="Chapman S.B."/>
            <person name="Chen Z."/>
            <person name="Freedman E."/>
            <person name="Gellesch M."/>
            <person name="Goldberg J."/>
            <person name="Griggs A."/>
            <person name="Gujja S."/>
            <person name="Heilman E.R."/>
            <person name="Heiman D."/>
            <person name="Hepburn T."/>
            <person name="Howarth C."/>
            <person name="Jen D."/>
            <person name="Larson L."/>
            <person name="Mehta T."/>
            <person name="Neiman D."/>
            <person name="Pearson M."/>
            <person name="Roberts A."/>
            <person name="Saif S."/>
            <person name="Shea T."/>
            <person name="Shenoy N."/>
            <person name="Sisk P."/>
            <person name="Stolte C."/>
            <person name="Sykes S."/>
            <person name="Walk T."/>
            <person name="White J."/>
            <person name="Yandava C."/>
            <person name="Haas B."/>
            <person name="Nusbaum C."/>
            <person name="Birren B."/>
        </authorList>
    </citation>
    <scope>NUCLEOTIDE SEQUENCE</scope>
    <source>
        <strain evidence="3">R3-111a-1</strain>
    </source>
</reference>
<keyword evidence="1" id="KW-0175">Coiled coil</keyword>
<organism evidence="3">
    <name type="scientific">Gaeumannomyces tritici (strain R3-111a-1)</name>
    <name type="common">Wheat and barley take-all root rot fungus</name>
    <name type="synonym">Gaeumannomyces graminis var. tritici</name>
    <dbReference type="NCBI Taxonomy" id="644352"/>
    <lineage>
        <taxon>Eukaryota</taxon>
        <taxon>Fungi</taxon>
        <taxon>Dikarya</taxon>
        <taxon>Ascomycota</taxon>
        <taxon>Pezizomycotina</taxon>
        <taxon>Sordariomycetes</taxon>
        <taxon>Sordariomycetidae</taxon>
        <taxon>Magnaporthales</taxon>
        <taxon>Magnaporthaceae</taxon>
        <taxon>Gaeumannomyces</taxon>
    </lineage>
</organism>
<reference evidence="3" key="3">
    <citation type="submission" date="2010-09" db="EMBL/GenBank/DDBJ databases">
        <title>Annotation of Gaeumannomyces graminis var. tritici R3-111a-1.</title>
        <authorList>
            <consortium name="The Broad Institute Genome Sequencing Platform"/>
            <person name="Ma L.-J."/>
            <person name="Dead R."/>
            <person name="Young S.K."/>
            <person name="Zeng Q."/>
            <person name="Gargeya S."/>
            <person name="Fitzgerald M."/>
            <person name="Haas B."/>
            <person name="Abouelleil A."/>
            <person name="Alvarado L."/>
            <person name="Arachchi H.M."/>
            <person name="Berlin A."/>
            <person name="Brown A."/>
            <person name="Chapman S.B."/>
            <person name="Chen Z."/>
            <person name="Dunbar C."/>
            <person name="Freedman E."/>
            <person name="Gearin G."/>
            <person name="Gellesch M."/>
            <person name="Goldberg J."/>
            <person name="Griggs A."/>
            <person name="Gujja S."/>
            <person name="Heiman D."/>
            <person name="Howarth C."/>
            <person name="Larson L."/>
            <person name="Lui A."/>
            <person name="MacDonald P.J.P."/>
            <person name="Mehta T."/>
            <person name="Montmayeur A."/>
            <person name="Murphy C."/>
            <person name="Neiman D."/>
            <person name="Pearson M."/>
            <person name="Priest M."/>
            <person name="Roberts A."/>
            <person name="Saif S."/>
            <person name="Shea T."/>
            <person name="Shenoy N."/>
            <person name="Sisk P."/>
            <person name="Stolte C."/>
            <person name="Sykes S."/>
            <person name="Yandava C."/>
            <person name="Wortman J."/>
            <person name="Nusbaum C."/>
            <person name="Birren B."/>
        </authorList>
    </citation>
    <scope>NUCLEOTIDE SEQUENCE</scope>
    <source>
        <strain evidence="3">R3-111a-1</strain>
    </source>
</reference>
<dbReference type="GeneID" id="20345607"/>